<accession>A0A9P1FL79</accession>
<reference evidence="4" key="2">
    <citation type="submission" date="2024-04" db="EMBL/GenBank/DDBJ databases">
        <authorList>
            <person name="Chen Y."/>
            <person name="Shah S."/>
            <person name="Dougan E. K."/>
            <person name="Thang M."/>
            <person name="Chan C."/>
        </authorList>
    </citation>
    <scope>NUCLEOTIDE SEQUENCE [LARGE SCALE GENOMIC DNA]</scope>
</reference>
<name>A0A9P1FL79_9DINO</name>
<dbReference type="SMART" id="SM00564">
    <property type="entry name" value="PQQ"/>
    <property type="match status" value="5"/>
</dbReference>
<dbReference type="Gene3D" id="2.130.10.10">
    <property type="entry name" value="YVTN repeat-like/Quinoprotein amine dehydrogenase"/>
    <property type="match status" value="1"/>
</dbReference>
<dbReference type="InterPro" id="IPR015943">
    <property type="entry name" value="WD40/YVTN_repeat-like_dom_sf"/>
</dbReference>
<evidence type="ECO:0000256" key="1">
    <source>
        <dbReference type="SAM" id="SignalP"/>
    </source>
</evidence>
<dbReference type="Pfam" id="PF13360">
    <property type="entry name" value="PQQ_2"/>
    <property type="match status" value="1"/>
</dbReference>
<sequence>MYRTALLGTLPLALAVVTGDCEGQDCDSPSNIFLQTAHHRQREEKYHWPSGRGRFPFFAVSENNAPFHVNNSLAWSWHHPEGRFHTLTYGTAVDNDLNVYLTCADAMRKFDKDGNLLWEHGCMPANFMNAPVIDQGMVYISDTKGGVRALDMKDGKRIWHTNVSETTGQDNGFNMVHKGVLFAAADWTGDSPQGPANKYVKALNATTGDLLWSYQPDMPIWNFLALFPDESSLVFQDMTGKAYRLSLEGKLMWKAGGLEGTWTDGGAALGPNGLVYTVNNNHPPGYMTKLTWDPPTLPGTLSAYDVKDGALKWQVTTPRPPNNAPAVGKVYGWDGLSVVIPVCQQVFPGATCDVNVYDANTGEPRWVFHGPTQKGLMQAGDLEGLATRKAIFSLESGGSGRAVCLPNGWSAPTITADGTVFVGSEEGPIFALRDADGDGRVLGEQEVSSFDSKGAFSGSSSAAIAPQMMAIASCDSLFVFKA</sequence>
<dbReference type="PANTHER" id="PTHR34512">
    <property type="entry name" value="CELL SURFACE PROTEIN"/>
    <property type="match status" value="1"/>
</dbReference>
<dbReference type="PANTHER" id="PTHR34512:SF30">
    <property type="entry name" value="OUTER MEMBRANE PROTEIN ASSEMBLY FACTOR BAMB"/>
    <property type="match status" value="1"/>
</dbReference>
<feature type="chain" id="PRO_5043272080" description="Pyrrolo-quinoline quinone repeat domain-containing protein" evidence="1">
    <location>
        <begin position="24"/>
        <end position="482"/>
    </location>
</feature>
<dbReference type="InterPro" id="IPR018391">
    <property type="entry name" value="PQQ_b-propeller_rpt"/>
</dbReference>
<organism evidence="3">
    <name type="scientific">Cladocopium goreaui</name>
    <dbReference type="NCBI Taxonomy" id="2562237"/>
    <lineage>
        <taxon>Eukaryota</taxon>
        <taxon>Sar</taxon>
        <taxon>Alveolata</taxon>
        <taxon>Dinophyceae</taxon>
        <taxon>Suessiales</taxon>
        <taxon>Symbiodiniaceae</taxon>
        <taxon>Cladocopium</taxon>
    </lineage>
</organism>
<gene>
    <name evidence="3" type="ORF">C1SCF055_LOCUS6187</name>
</gene>
<proteinExistence type="predicted"/>
<dbReference type="Proteomes" id="UP001152797">
    <property type="component" value="Unassembled WGS sequence"/>
</dbReference>
<reference evidence="3" key="1">
    <citation type="submission" date="2022-10" db="EMBL/GenBank/DDBJ databases">
        <authorList>
            <person name="Chen Y."/>
            <person name="Dougan E. K."/>
            <person name="Chan C."/>
            <person name="Rhodes N."/>
            <person name="Thang M."/>
        </authorList>
    </citation>
    <scope>NUCLEOTIDE SEQUENCE</scope>
</reference>
<dbReference type="OrthoDB" id="424495at2759"/>
<dbReference type="SUPFAM" id="SSF50998">
    <property type="entry name" value="Quinoprotein alcohol dehydrogenase-like"/>
    <property type="match status" value="1"/>
</dbReference>
<dbReference type="InterPro" id="IPR011047">
    <property type="entry name" value="Quinoprotein_ADH-like_sf"/>
</dbReference>
<evidence type="ECO:0000313" key="3">
    <source>
        <dbReference type="EMBL" id="CAI3978112.1"/>
    </source>
</evidence>
<dbReference type="EMBL" id="CAMXCT020000389">
    <property type="protein sequence ID" value="CAL1131487.1"/>
    <property type="molecule type" value="Genomic_DNA"/>
</dbReference>
<dbReference type="EMBL" id="CAMXCT030000389">
    <property type="protein sequence ID" value="CAL4765424.1"/>
    <property type="molecule type" value="Genomic_DNA"/>
</dbReference>
<evidence type="ECO:0000259" key="2">
    <source>
        <dbReference type="Pfam" id="PF13360"/>
    </source>
</evidence>
<dbReference type="AlphaFoldDB" id="A0A9P1FL79"/>
<evidence type="ECO:0000313" key="4">
    <source>
        <dbReference type="EMBL" id="CAL1131487.1"/>
    </source>
</evidence>
<dbReference type="EMBL" id="CAMXCT010000389">
    <property type="protein sequence ID" value="CAI3978112.1"/>
    <property type="molecule type" value="Genomic_DNA"/>
</dbReference>
<feature type="domain" description="Pyrrolo-quinoline quinone repeat" evidence="2">
    <location>
        <begin position="86"/>
        <end position="215"/>
    </location>
</feature>
<dbReference type="Gene3D" id="2.40.10.480">
    <property type="match status" value="1"/>
</dbReference>
<evidence type="ECO:0000313" key="5">
    <source>
        <dbReference type="Proteomes" id="UP001152797"/>
    </source>
</evidence>
<feature type="signal peptide" evidence="1">
    <location>
        <begin position="1"/>
        <end position="23"/>
    </location>
</feature>
<keyword evidence="1" id="KW-0732">Signal</keyword>
<protein>
    <recommendedName>
        <fullName evidence="2">Pyrrolo-quinoline quinone repeat domain-containing protein</fullName>
    </recommendedName>
</protein>
<keyword evidence="5" id="KW-1185">Reference proteome</keyword>
<dbReference type="InterPro" id="IPR002372">
    <property type="entry name" value="PQQ_rpt_dom"/>
</dbReference>
<comment type="caution">
    <text evidence="3">The sequence shown here is derived from an EMBL/GenBank/DDBJ whole genome shotgun (WGS) entry which is preliminary data.</text>
</comment>